<dbReference type="eggNOG" id="COG3501">
    <property type="taxonomic scope" value="Bacteria"/>
</dbReference>
<accession>A0A084ZU06</accession>
<proteinExistence type="predicted"/>
<dbReference type="SUPFAM" id="SSF69279">
    <property type="entry name" value="Phage tail proteins"/>
    <property type="match status" value="1"/>
</dbReference>
<dbReference type="Gene3D" id="2.30.110.50">
    <property type="match status" value="1"/>
</dbReference>
<organism evidence="1 2">
    <name type="scientific">Trabulsiella guamensis ATCC 49490</name>
    <dbReference type="NCBI Taxonomy" id="1005994"/>
    <lineage>
        <taxon>Bacteria</taxon>
        <taxon>Pseudomonadati</taxon>
        <taxon>Pseudomonadota</taxon>
        <taxon>Gammaproteobacteria</taxon>
        <taxon>Enterobacterales</taxon>
        <taxon>Enterobacteriaceae</taxon>
        <taxon>Trabulsiella</taxon>
    </lineage>
</organism>
<feature type="non-terminal residue" evidence="1">
    <location>
        <position position="77"/>
    </location>
</feature>
<evidence type="ECO:0008006" key="3">
    <source>
        <dbReference type="Google" id="ProtNLM"/>
    </source>
</evidence>
<reference evidence="2" key="1">
    <citation type="submission" date="2014-05" db="EMBL/GenBank/DDBJ databases">
        <title>ATOL: Assembling a taxonomically balanced genome-scale reconstruction of the evolutionary history of the Enterobacteriaceae.</title>
        <authorList>
            <person name="Plunkett G. III"/>
            <person name="Neeno-Eckwall E.C."/>
            <person name="Glasner J.D."/>
            <person name="Perna N.T."/>
        </authorList>
    </citation>
    <scope>NUCLEOTIDE SEQUENCE [LARGE SCALE GENOMIC DNA]</scope>
    <source>
        <strain evidence="2">ATCC 49490</strain>
    </source>
</reference>
<gene>
    <name evidence="1" type="ORF">GTGU_03713</name>
</gene>
<evidence type="ECO:0000313" key="1">
    <source>
        <dbReference type="EMBL" id="KFC00951.1"/>
    </source>
</evidence>
<dbReference type="Proteomes" id="UP000028630">
    <property type="component" value="Unassembled WGS sequence"/>
</dbReference>
<dbReference type="EMBL" id="JMTB01000107">
    <property type="protein sequence ID" value="KFC00951.1"/>
    <property type="molecule type" value="Genomic_DNA"/>
</dbReference>
<dbReference type="AlphaFoldDB" id="A0A084ZU06"/>
<name>A0A084ZU06_9ENTR</name>
<keyword evidence="2" id="KW-1185">Reference proteome</keyword>
<sequence length="77" mass="8514">MSLQGLRFTLDIDAQMPETFAVVRFRLTQALSTPFTLEAEVASNRFRQAADALLEKTAVLTVWQGMTALRRVSGVVA</sequence>
<evidence type="ECO:0000313" key="2">
    <source>
        <dbReference type="Proteomes" id="UP000028630"/>
    </source>
</evidence>
<comment type="caution">
    <text evidence="1">The sequence shown here is derived from an EMBL/GenBank/DDBJ whole genome shotgun (WGS) entry which is preliminary data.</text>
</comment>
<protein>
    <recommendedName>
        <fullName evidence="3">Type VI secretion system tip protein VgrG</fullName>
    </recommendedName>
</protein>